<dbReference type="EC" id="2.1.1.80" evidence="2"/>
<evidence type="ECO:0000256" key="2">
    <source>
        <dbReference type="ARBA" id="ARBA00012534"/>
    </source>
</evidence>
<dbReference type="GO" id="GO:0032259">
    <property type="term" value="P:methylation"/>
    <property type="evidence" value="ECO:0007669"/>
    <property type="project" value="UniProtKB-KW"/>
</dbReference>
<dbReference type="PROSITE" id="PS50123">
    <property type="entry name" value="CHER"/>
    <property type="match status" value="1"/>
</dbReference>
<accession>A0A2M8Z1S1</accession>
<dbReference type="InterPro" id="IPR029063">
    <property type="entry name" value="SAM-dependent_MTases_sf"/>
</dbReference>
<dbReference type="OrthoDB" id="9816309at2"/>
<dbReference type="SUPFAM" id="SSF53335">
    <property type="entry name" value="S-adenosyl-L-methionine-dependent methyltransferases"/>
    <property type="match status" value="1"/>
</dbReference>
<evidence type="ECO:0000256" key="5">
    <source>
        <dbReference type="ARBA" id="ARBA00022691"/>
    </source>
</evidence>
<keyword evidence="3 7" id="KW-0489">Methyltransferase</keyword>
<dbReference type="Gene3D" id="3.40.50.150">
    <property type="entry name" value="Vaccinia Virus protein VP39"/>
    <property type="match status" value="1"/>
</dbReference>
<dbReference type="InterPro" id="IPR022642">
    <property type="entry name" value="CheR_C"/>
</dbReference>
<dbReference type="GO" id="GO:0008983">
    <property type="term" value="F:protein-glutamate O-methyltransferase activity"/>
    <property type="evidence" value="ECO:0007669"/>
    <property type="project" value="UniProtKB-EC"/>
</dbReference>
<dbReference type="Gene3D" id="1.10.155.10">
    <property type="entry name" value="Chemotaxis receptor methyltransferase CheR, N-terminal domain"/>
    <property type="match status" value="1"/>
</dbReference>
<dbReference type="InterPro" id="IPR050903">
    <property type="entry name" value="Bact_Chemotaxis_MeTrfase"/>
</dbReference>
<sequence length="271" mass="31902">MVSITEKEFKQFAQYVKTNYGINLSEEKQTLVSGRLNSVLLSKNFKSLTEYLNYVESDKTGQAVVTLIDKIATNHTFFMREADHFEYFRDKILPYLTRIVKDKDLRIWSAACSSGEEPYTLAMIIDEFFGKEKMLWDAKILATDISNNVLETAKKGVYSKDRISALPASWRLNYFKEIDAENTILTDNIRNEVIYRKLNLMDSVFPFRQKFHIIFCRNVMIYFDNKTKNELVEKLYDKTEYGGYLFIGHSESLNHDFARYKYIMPAVYRKE</sequence>
<evidence type="ECO:0000256" key="4">
    <source>
        <dbReference type="ARBA" id="ARBA00022679"/>
    </source>
</evidence>
<dbReference type="InterPro" id="IPR026024">
    <property type="entry name" value="Chemotaxis_MeTrfase_CheR"/>
</dbReference>
<reference evidence="7 8" key="1">
    <citation type="submission" date="2017-11" db="EMBL/GenBank/DDBJ databases">
        <title>Understudied soil microbes with underappreciated capabilities: Untangling the Clostridium saccharolyticum group.</title>
        <authorList>
            <person name="Leschine S."/>
        </authorList>
    </citation>
    <scope>NUCLEOTIDE SEQUENCE [LARGE SCALE GENOMIC DNA]</scope>
    <source>
        <strain evidence="7 8">18A</strain>
    </source>
</reference>
<gene>
    <name evidence="7" type="ORF">H171_0873</name>
</gene>
<dbReference type="InterPro" id="IPR036804">
    <property type="entry name" value="CheR_N_sf"/>
</dbReference>
<dbReference type="PIRSF" id="PIRSF000410">
    <property type="entry name" value="CheR"/>
    <property type="match status" value="1"/>
</dbReference>
<evidence type="ECO:0000313" key="8">
    <source>
        <dbReference type="Proteomes" id="UP000231092"/>
    </source>
</evidence>
<dbReference type="Pfam" id="PF01739">
    <property type="entry name" value="CheR"/>
    <property type="match status" value="1"/>
</dbReference>
<evidence type="ECO:0000256" key="1">
    <source>
        <dbReference type="ARBA" id="ARBA00001541"/>
    </source>
</evidence>
<dbReference type="InterPro" id="IPR022641">
    <property type="entry name" value="CheR_N"/>
</dbReference>
<dbReference type="SMART" id="SM00138">
    <property type="entry name" value="MeTrc"/>
    <property type="match status" value="1"/>
</dbReference>
<dbReference type="AlphaFoldDB" id="A0A2M8Z1S1"/>
<organism evidence="7 8">
    <name type="scientific">[Clostridium] celerecrescens 18A</name>
    <dbReference type="NCBI Taxonomy" id="1286362"/>
    <lineage>
        <taxon>Bacteria</taxon>
        <taxon>Bacillati</taxon>
        <taxon>Bacillota</taxon>
        <taxon>Clostridia</taxon>
        <taxon>Lachnospirales</taxon>
        <taxon>Lachnospiraceae</taxon>
        <taxon>Lacrimispora</taxon>
    </lineage>
</organism>
<dbReference type="RefSeq" id="WP_100304053.1">
    <property type="nucleotide sequence ID" value="NZ_PGET01000001.1"/>
</dbReference>
<keyword evidence="4 7" id="KW-0808">Transferase</keyword>
<feature type="domain" description="CheR-type methyltransferase" evidence="6">
    <location>
        <begin position="1"/>
        <end position="271"/>
    </location>
</feature>
<dbReference type="Pfam" id="PF03705">
    <property type="entry name" value="CheR_N"/>
    <property type="match status" value="1"/>
</dbReference>
<dbReference type="SUPFAM" id="SSF47757">
    <property type="entry name" value="Chemotaxis receptor methyltransferase CheR, N-terminal domain"/>
    <property type="match status" value="1"/>
</dbReference>
<comment type="catalytic activity">
    <reaction evidence="1">
        <text>L-glutamyl-[protein] + S-adenosyl-L-methionine = [protein]-L-glutamate 5-O-methyl ester + S-adenosyl-L-homocysteine</text>
        <dbReference type="Rhea" id="RHEA:24452"/>
        <dbReference type="Rhea" id="RHEA-COMP:10208"/>
        <dbReference type="Rhea" id="RHEA-COMP:10311"/>
        <dbReference type="ChEBI" id="CHEBI:29973"/>
        <dbReference type="ChEBI" id="CHEBI:57856"/>
        <dbReference type="ChEBI" id="CHEBI:59789"/>
        <dbReference type="ChEBI" id="CHEBI:82795"/>
        <dbReference type="EC" id="2.1.1.80"/>
    </reaction>
</comment>
<proteinExistence type="predicted"/>
<comment type="caution">
    <text evidence="7">The sequence shown here is derived from an EMBL/GenBank/DDBJ whole genome shotgun (WGS) entry which is preliminary data.</text>
</comment>
<protein>
    <recommendedName>
        <fullName evidence="2">protein-glutamate O-methyltransferase</fullName>
        <ecNumber evidence="2">2.1.1.80</ecNumber>
    </recommendedName>
</protein>
<evidence type="ECO:0000313" key="7">
    <source>
        <dbReference type="EMBL" id="PJJ27408.1"/>
    </source>
</evidence>
<keyword evidence="5" id="KW-0949">S-adenosyl-L-methionine</keyword>
<dbReference type="PRINTS" id="PR00996">
    <property type="entry name" value="CHERMTFRASE"/>
</dbReference>
<name>A0A2M8Z1S1_9FIRM</name>
<evidence type="ECO:0000256" key="3">
    <source>
        <dbReference type="ARBA" id="ARBA00022603"/>
    </source>
</evidence>
<dbReference type="PANTHER" id="PTHR24422:SF26">
    <property type="entry name" value="CHEMOTAXIS PROTEIN METHYLTRANSFERASE"/>
    <property type="match status" value="1"/>
</dbReference>
<dbReference type="Proteomes" id="UP000231092">
    <property type="component" value="Unassembled WGS sequence"/>
</dbReference>
<dbReference type="EMBL" id="PGET01000001">
    <property type="protein sequence ID" value="PJJ27408.1"/>
    <property type="molecule type" value="Genomic_DNA"/>
</dbReference>
<dbReference type="InterPro" id="IPR000780">
    <property type="entry name" value="CheR_MeTrfase"/>
</dbReference>
<dbReference type="PANTHER" id="PTHR24422">
    <property type="entry name" value="CHEMOTAXIS PROTEIN METHYLTRANSFERASE"/>
    <property type="match status" value="1"/>
</dbReference>
<evidence type="ECO:0000259" key="6">
    <source>
        <dbReference type="PROSITE" id="PS50123"/>
    </source>
</evidence>